<feature type="domain" description="HTH gntR-type" evidence="4">
    <location>
        <begin position="16"/>
        <end position="83"/>
    </location>
</feature>
<dbReference type="EMBL" id="BONP01000010">
    <property type="protein sequence ID" value="GIG40238.1"/>
    <property type="molecule type" value="Genomic_DNA"/>
</dbReference>
<dbReference type="SUPFAM" id="SSF46785">
    <property type="entry name" value="Winged helix' DNA-binding domain"/>
    <property type="match status" value="1"/>
</dbReference>
<dbReference type="Proteomes" id="UP000614741">
    <property type="component" value="Unassembled WGS sequence"/>
</dbReference>
<dbReference type="CDD" id="cd07377">
    <property type="entry name" value="WHTH_GntR"/>
    <property type="match status" value="1"/>
</dbReference>
<gene>
    <name evidence="5" type="ORF">Cph01nite_20000</name>
</gene>
<keyword evidence="6" id="KW-1185">Reference proteome</keyword>
<keyword evidence="3" id="KW-0804">Transcription</keyword>
<evidence type="ECO:0000313" key="5">
    <source>
        <dbReference type="EMBL" id="GIG40238.1"/>
    </source>
</evidence>
<evidence type="ECO:0000256" key="3">
    <source>
        <dbReference type="ARBA" id="ARBA00023163"/>
    </source>
</evidence>
<dbReference type="SMART" id="SM00345">
    <property type="entry name" value="HTH_GNTR"/>
    <property type="match status" value="1"/>
</dbReference>
<dbReference type="InterPro" id="IPR008920">
    <property type="entry name" value="TF_FadR/GntR_C"/>
</dbReference>
<dbReference type="Pfam" id="PF00392">
    <property type="entry name" value="GntR"/>
    <property type="match status" value="1"/>
</dbReference>
<dbReference type="Pfam" id="PF07729">
    <property type="entry name" value="FCD"/>
    <property type="match status" value="1"/>
</dbReference>
<dbReference type="PROSITE" id="PS50949">
    <property type="entry name" value="HTH_GNTR"/>
    <property type="match status" value="1"/>
</dbReference>
<dbReference type="SMART" id="SM00895">
    <property type="entry name" value="FCD"/>
    <property type="match status" value="1"/>
</dbReference>
<name>A0ABQ4DLL6_9CELL</name>
<evidence type="ECO:0000256" key="2">
    <source>
        <dbReference type="ARBA" id="ARBA00023125"/>
    </source>
</evidence>
<dbReference type="SUPFAM" id="SSF48008">
    <property type="entry name" value="GntR ligand-binding domain-like"/>
    <property type="match status" value="1"/>
</dbReference>
<sequence>MSAVSPSDVTRADAPVTAHVWVRERIREAIFSGVYAPGARLVQGEIADRFGTSVTPVREAMRDLANDGLIEVHPQRAATVRDVDLDEAVEINEMRLLLEPLAARRAAERITEPELAALRRAEHEMEAAPDHATWLELNRRFHLEVIAYARSPRLGEVLRNLRQISSFYLAALVRAQGGDREKSAREHRELLDAFAQHDGDRAAEVMTRHLADAHLLRERLGPAD</sequence>
<dbReference type="Gene3D" id="1.10.10.10">
    <property type="entry name" value="Winged helix-like DNA-binding domain superfamily/Winged helix DNA-binding domain"/>
    <property type="match status" value="1"/>
</dbReference>
<dbReference type="Gene3D" id="1.20.120.530">
    <property type="entry name" value="GntR ligand-binding domain-like"/>
    <property type="match status" value="1"/>
</dbReference>
<dbReference type="PANTHER" id="PTHR43537">
    <property type="entry name" value="TRANSCRIPTIONAL REGULATOR, GNTR FAMILY"/>
    <property type="match status" value="1"/>
</dbReference>
<accession>A0ABQ4DLL6</accession>
<dbReference type="InterPro" id="IPR011711">
    <property type="entry name" value="GntR_C"/>
</dbReference>
<evidence type="ECO:0000313" key="6">
    <source>
        <dbReference type="Proteomes" id="UP000614741"/>
    </source>
</evidence>
<reference evidence="5 6" key="1">
    <citation type="submission" date="2021-01" db="EMBL/GenBank/DDBJ databases">
        <title>Whole genome shotgun sequence of Cellulomonas phragmiteti NBRC 110785.</title>
        <authorList>
            <person name="Komaki H."/>
            <person name="Tamura T."/>
        </authorList>
    </citation>
    <scope>NUCLEOTIDE SEQUENCE [LARGE SCALE GENOMIC DNA]</scope>
    <source>
        <strain evidence="5 6">NBRC 110785</strain>
    </source>
</reference>
<evidence type="ECO:0000256" key="1">
    <source>
        <dbReference type="ARBA" id="ARBA00023015"/>
    </source>
</evidence>
<protein>
    <submittedName>
        <fullName evidence="5">GntR family transcriptional regulator</fullName>
    </submittedName>
</protein>
<dbReference type="PANTHER" id="PTHR43537:SF5">
    <property type="entry name" value="UXU OPERON TRANSCRIPTIONAL REGULATOR"/>
    <property type="match status" value="1"/>
</dbReference>
<dbReference type="InterPro" id="IPR000524">
    <property type="entry name" value="Tscrpt_reg_HTH_GntR"/>
</dbReference>
<organism evidence="5 6">
    <name type="scientific">Cellulomonas phragmiteti</name>
    <dbReference type="NCBI Taxonomy" id="478780"/>
    <lineage>
        <taxon>Bacteria</taxon>
        <taxon>Bacillati</taxon>
        <taxon>Actinomycetota</taxon>
        <taxon>Actinomycetes</taxon>
        <taxon>Micrococcales</taxon>
        <taxon>Cellulomonadaceae</taxon>
        <taxon>Cellulomonas</taxon>
    </lineage>
</organism>
<dbReference type="InterPro" id="IPR036390">
    <property type="entry name" value="WH_DNA-bd_sf"/>
</dbReference>
<keyword evidence="2" id="KW-0238">DNA-binding</keyword>
<dbReference type="InterPro" id="IPR036388">
    <property type="entry name" value="WH-like_DNA-bd_sf"/>
</dbReference>
<proteinExistence type="predicted"/>
<evidence type="ECO:0000259" key="4">
    <source>
        <dbReference type="PROSITE" id="PS50949"/>
    </source>
</evidence>
<comment type="caution">
    <text evidence="5">The sequence shown here is derived from an EMBL/GenBank/DDBJ whole genome shotgun (WGS) entry which is preliminary data.</text>
</comment>
<keyword evidence="1" id="KW-0805">Transcription regulation</keyword>